<dbReference type="Gene3D" id="3.30.160.60">
    <property type="entry name" value="Classic Zinc Finger"/>
    <property type="match status" value="1"/>
</dbReference>
<evidence type="ECO:0000259" key="1">
    <source>
        <dbReference type="PROSITE" id="PS50157"/>
    </source>
</evidence>
<reference evidence="2" key="1">
    <citation type="journal article" date="2020" name="Nature">
        <title>Giant virus diversity and host interactions through global metagenomics.</title>
        <authorList>
            <person name="Schulz F."/>
            <person name="Roux S."/>
            <person name="Paez-Espino D."/>
            <person name="Jungbluth S."/>
            <person name="Walsh D.A."/>
            <person name="Denef V.J."/>
            <person name="McMahon K.D."/>
            <person name="Konstantinidis K.T."/>
            <person name="Eloe-Fadrosh E.A."/>
            <person name="Kyrpides N.C."/>
            <person name="Woyke T."/>
        </authorList>
    </citation>
    <scope>NUCLEOTIDE SEQUENCE</scope>
    <source>
        <strain evidence="2">GVMAG-M-3300018428-16</strain>
    </source>
</reference>
<dbReference type="InterPro" id="IPR013087">
    <property type="entry name" value="Znf_C2H2_type"/>
</dbReference>
<organism evidence="2">
    <name type="scientific">viral metagenome</name>
    <dbReference type="NCBI Taxonomy" id="1070528"/>
    <lineage>
        <taxon>unclassified sequences</taxon>
        <taxon>metagenomes</taxon>
        <taxon>organismal metagenomes</taxon>
    </lineage>
</organism>
<dbReference type="PROSITE" id="PS50157">
    <property type="entry name" value="ZINC_FINGER_C2H2_2"/>
    <property type="match status" value="1"/>
</dbReference>
<dbReference type="SUPFAM" id="SSF57667">
    <property type="entry name" value="beta-beta-alpha zinc fingers"/>
    <property type="match status" value="1"/>
</dbReference>
<protein>
    <recommendedName>
        <fullName evidence="1">C2H2-type domain-containing protein</fullName>
    </recommendedName>
</protein>
<sequence>MEEINDDQHKNSQKYRCDFCDFNTSRLSHYNNHLKTKKHLKKSTGENNCQPKNYICEECGKTYKERSGLYRHKSKCNGPSIETVAVPLPVPVPVEKDIKDQKIDKLTEQVGILTSALTTAIKEGKLGNTTTNNNTTNNQFNLNIFLNEKCKDAMNIEDFVNQIKLQLTDLESQGTLGYVDGISNIFIKNLDEMEEEKRPIHCTDVKRETLYVKNNDIWEKGESGREHMKKAIDTLTKNNIKQFGQWISENPQCKVPHTPKADQFHKISSEVGGSIQQKNIDKVIRNIAKETTIDKNNV</sequence>
<dbReference type="Pfam" id="PF00096">
    <property type="entry name" value="zf-C2H2"/>
    <property type="match status" value="1"/>
</dbReference>
<name>A0A6C0BR80_9ZZZZ</name>
<feature type="domain" description="C2H2-type" evidence="1">
    <location>
        <begin position="54"/>
        <end position="87"/>
    </location>
</feature>
<evidence type="ECO:0000313" key="2">
    <source>
        <dbReference type="EMBL" id="QHS94897.1"/>
    </source>
</evidence>
<dbReference type="SMART" id="SM00355">
    <property type="entry name" value="ZnF_C2H2"/>
    <property type="match status" value="2"/>
</dbReference>
<proteinExistence type="predicted"/>
<dbReference type="AlphaFoldDB" id="A0A6C0BR80"/>
<dbReference type="EMBL" id="MN739235">
    <property type="protein sequence ID" value="QHS94897.1"/>
    <property type="molecule type" value="Genomic_DNA"/>
</dbReference>
<dbReference type="InterPro" id="IPR036236">
    <property type="entry name" value="Znf_C2H2_sf"/>
</dbReference>
<accession>A0A6C0BR80</accession>